<keyword evidence="6 13" id="KW-0812">Transmembrane</keyword>
<evidence type="ECO:0000256" key="1">
    <source>
        <dbReference type="ARBA" id="ARBA00003878"/>
    </source>
</evidence>
<organism evidence="15 16">
    <name type="scientific">Mesocricetus auratus</name>
    <name type="common">Golden hamster</name>
    <dbReference type="NCBI Taxonomy" id="10036"/>
    <lineage>
        <taxon>Eukaryota</taxon>
        <taxon>Metazoa</taxon>
        <taxon>Chordata</taxon>
        <taxon>Craniata</taxon>
        <taxon>Vertebrata</taxon>
        <taxon>Euteleostomi</taxon>
        <taxon>Mammalia</taxon>
        <taxon>Eutheria</taxon>
        <taxon>Euarchontoglires</taxon>
        <taxon>Glires</taxon>
        <taxon>Rodentia</taxon>
        <taxon>Myomorpha</taxon>
        <taxon>Muroidea</taxon>
        <taxon>Cricetidae</taxon>
        <taxon>Cricetinae</taxon>
        <taxon>Mesocricetus</taxon>
    </lineage>
</organism>
<keyword evidence="15" id="KW-1185">Reference proteome</keyword>
<dbReference type="Proteomes" id="UP000886700">
    <property type="component" value="Unplaced"/>
</dbReference>
<evidence type="ECO:0000256" key="12">
    <source>
        <dbReference type="ARBA" id="ARBA00023224"/>
    </source>
</evidence>
<dbReference type="OrthoDB" id="9576884at2759"/>
<sequence>MNMWNLTIRIIILSQTTTGILGNFSLLLHYLILYCTENTLKPTDLILMHLMAANALIILSAGVPQTMAVWGFKYFLNDFRCELLLYFQGFARNVSIGTTCLLSVFQAMTINSRKSCWKDHKVKATKYIHCSVSLLWVSYMLIRLIFLMYIFIRMNSQNMTRSQDFGYCSTVGWDEIIDSLYTALVICPEVFFALLITWSSTSMIVFLNRHKQSVQHIRSSHSSSISSPESRATQNILVLMSTFLAFYTLSTILRGCIAFLYNHNWWLVLISHLTSLCFPCFAPFVLIRHRSVLSIVNFVWLRNLLS</sequence>
<evidence type="ECO:0000256" key="6">
    <source>
        <dbReference type="ARBA" id="ARBA00022692"/>
    </source>
</evidence>
<evidence type="ECO:0000256" key="13">
    <source>
        <dbReference type="RuleBase" id="RU364061"/>
    </source>
</evidence>
<evidence type="ECO:0000259" key="14">
    <source>
        <dbReference type="PROSITE" id="PS50262"/>
    </source>
</evidence>
<comment type="subcellular location">
    <subcellularLocation>
        <location evidence="2 13">Cell membrane</location>
        <topology evidence="2 13">Multi-pass membrane protein</topology>
    </subcellularLocation>
</comment>
<dbReference type="GeneID" id="101828327"/>
<name>A0A1U7R1S9_MESAU</name>
<keyword evidence="11" id="KW-0325">Glycoprotein</keyword>
<feature type="transmembrane region" description="Helical" evidence="13">
    <location>
        <begin position="83"/>
        <end position="106"/>
    </location>
</feature>
<evidence type="ECO:0000256" key="5">
    <source>
        <dbReference type="ARBA" id="ARBA00022507"/>
    </source>
</evidence>
<feature type="transmembrane region" description="Helical" evidence="13">
    <location>
        <begin position="6"/>
        <end position="33"/>
    </location>
</feature>
<evidence type="ECO:0000256" key="4">
    <source>
        <dbReference type="ARBA" id="ARBA00022475"/>
    </source>
</evidence>
<feature type="transmembrane region" description="Helical" evidence="13">
    <location>
        <begin position="127"/>
        <end position="152"/>
    </location>
</feature>
<evidence type="ECO:0000256" key="11">
    <source>
        <dbReference type="ARBA" id="ARBA00023180"/>
    </source>
</evidence>
<dbReference type="FunFam" id="1.20.1070.10:FF:000033">
    <property type="entry name" value="Vomeronasal type-1 receptor"/>
    <property type="match status" value="1"/>
</dbReference>
<feature type="transmembrane region" description="Helical" evidence="13">
    <location>
        <begin position="180"/>
        <end position="207"/>
    </location>
</feature>
<dbReference type="GO" id="GO:0019236">
    <property type="term" value="P:response to pheromone"/>
    <property type="evidence" value="ECO:0007669"/>
    <property type="project" value="UniProtKB-KW"/>
</dbReference>
<dbReference type="RefSeq" id="XP_005085701.1">
    <property type="nucleotide sequence ID" value="XM_005085644.3"/>
</dbReference>
<dbReference type="PROSITE" id="PS50262">
    <property type="entry name" value="G_PROTEIN_RECEP_F1_2"/>
    <property type="match status" value="1"/>
</dbReference>
<dbReference type="PANTHER" id="PTHR24062">
    <property type="entry name" value="VOMERONASAL TYPE-1 RECEPTOR"/>
    <property type="match status" value="1"/>
</dbReference>
<dbReference type="KEGG" id="maua:101828327"/>
<dbReference type="eggNOG" id="ENOG502RD1P">
    <property type="taxonomic scope" value="Eukaryota"/>
</dbReference>
<dbReference type="InterPro" id="IPR004072">
    <property type="entry name" value="Vmron_rcpt_1"/>
</dbReference>
<evidence type="ECO:0000256" key="2">
    <source>
        <dbReference type="ARBA" id="ARBA00004651"/>
    </source>
</evidence>
<dbReference type="Pfam" id="PF03402">
    <property type="entry name" value="V1R"/>
    <property type="match status" value="1"/>
</dbReference>
<dbReference type="Gene3D" id="1.20.1070.10">
    <property type="entry name" value="Rhodopsin 7-helix transmembrane proteins"/>
    <property type="match status" value="1"/>
</dbReference>
<dbReference type="GO" id="GO:0007606">
    <property type="term" value="P:sensory perception of chemical stimulus"/>
    <property type="evidence" value="ECO:0007669"/>
    <property type="project" value="UniProtKB-ARBA"/>
</dbReference>
<evidence type="ECO:0000256" key="9">
    <source>
        <dbReference type="ARBA" id="ARBA00023136"/>
    </source>
</evidence>
<dbReference type="AlphaFoldDB" id="A0A1U7R1S9"/>
<keyword evidence="10 13" id="KW-0675">Receptor</keyword>
<protein>
    <recommendedName>
        <fullName evidence="13">Vomeronasal type-1 receptor</fullName>
    </recommendedName>
</protein>
<keyword evidence="8 13" id="KW-0297">G-protein coupled receptor</keyword>
<comment type="similarity">
    <text evidence="3 13">Belongs to the G-protein coupled receptor 1 family.</text>
</comment>
<evidence type="ECO:0000256" key="8">
    <source>
        <dbReference type="ARBA" id="ARBA00023040"/>
    </source>
</evidence>
<keyword evidence="12 13" id="KW-0807">Transducer</keyword>
<feature type="transmembrane region" description="Helical" evidence="13">
    <location>
        <begin position="266"/>
        <end position="287"/>
    </location>
</feature>
<evidence type="ECO:0000256" key="10">
    <source>
        <dbReference type="ARBA" id="ARBA00023170"/>
    </source>
</evidence>
<keyword evidence="5 13" id="KW-0589">Pheromone response</keyword>
<dbReference type="InterPro" id="IPR017452">
    <property type="entry name" value="GPCR_Rhodpsn_7TM"/>
</dbReference>
<dbReference type="GO" id="GO:0016503">
    <property type="term" value="F:pheromone receptor activity"/>
    <property type="evidence" value="ECO:0007669"/>
    <property type="project" value="InterPro"/>
</dbReference>
<keyword evidence="9 13" id="KW-0472">Membrane</keyword>
<reference evidence="16" key="1">
    <citation type="submission" date="2025-08" db="UniProtKB">
        <authorList>
            <consortium name="RefSeq"/>
        </authorList>
    </citation>
    <scope>IDENTIFICATION</scope>
    <source>
        <tissue evidence="16">Liver</tissue>
    </source>
</reference>
<feature type="transmembrane region" description="Helical" evidence="13">
    <location>
        <begin position="45"/>
        <end position="63"/>
    </location>
</feature>
<gene>
    <name evidence="16" type="primary">LOC101828327</name>
</gene>
<dbReference type="GO" id="GO:0005886">
    <property type="term" value="C:plasma membrane"/>
    <property type="evidence" value="ECO:0007669"/>
    <property type="project" value="UniProtKB-SubCell"/>
</dbReference>
<dbReference type="SUPFAM" id="SSF81321">
    <property type="entry name" value="Family A G protein-coupled receptor-like"/>
    <property type="match status" value="1"/>
</dbReference>
<evidence type="ECO:0000313" key="15">
    <source>
        <dbReference type="Proteomes" id="UP000886700"/>
    </source>
</evidence>
<proteinExistence type="inferred from homology"/>
<evidence type="ECO:0000313" key="16">
    <source>
        <dbReference type="RefSeq" id="XP_005085701.1"/>
    </source>
</evidence>
<evidence type="ECO:0000256" key="7">
    <source>
        <dbReference type="ARBA" id="ARBA00022989"/>
    </source>
</evidence>
<feature type="domain" description="G-protein coupled receptors family 1 profile" evidence="14">
    <location>
        <begin position="22"/>
        <end position="286"/>
    </location>
</feature>
<comment type="function">
    <text evidence="1">Putative pheromone receptor.</text>
</comment>
<dbReference type="PRINTS" id="PR01534">
    <property type="entry name" value="VOMERONASL1R"/>
</dbReference>
<evidence type="ECO:0000256" key="3">
    <source>
        <dbReference type="ARBA" id="ARBA00010663"/>
    </source>
</evidence>
<keyword evidence="4 13" id="KW-1003">Cell membrane</keyword>
<feature type="transmembrane region" description="Helical" evidence="13">
    <location>
        <begin position="236"/>
        <end position="260"/>
    </location>
</feature>
<accession>A0A1U7R1S9</accession>
<keyword evidence="7 13" id="KW-1133">Transmembrane helix</keyword>